<keyword evidence="3" id="KW-1185">Reference proteome</keyword>
<reference evidence="2 3" key="1">
    <citation type="submission" date="2014-10" db="EMBL/GenBank/DDBJ databases">
        <title>Draft genome of the hookworm Ancylostoma caninum.</title>
        <authorList>
            <person name="Mitreva M."/>
        </authorList>
    </citation>
    <scope>NUCLEOTIDE SEQUENCE [LARGE SCALE GENOMIC DNA]</scope>
    <source>
        <strain evidence="2 3">Baltimore</strain>
    </source>
</reference>
<dbReference type="AlphaFoldDB" id="A0A368GV91"/>
<dbReference type="OrthoDB" id="10470828at2759"/>
<feature type="signal peptide" evidence="1">
    <location>
        <begin position="1"/>
        <end position="23"/>
    </location>
</feature>
<evidence type="ECO:0000313" key="3">
    <source>
        <dbReference type="Proteomes" id="UP000252519"/>
    </source>
</evidence>
<accession>A0A368GV91</accession>
<feature type="chain" id="PRO_5016727660" evidence="1">
    <location>
        <begin position="24"/>
        <end position="143"/>
    </location>
</feature>
<organism evidence="2 3">
    <name type="scientific">Ancylostoma caninum</name>
    <name type="common">Dog hookworm</name>
    <dbReference type="NCBI Taxonomy" id="29170"/>
    <lineage>
        <taxon>Eukaryota</taxon>
        <taxon>Metazoa</taxon>
        <taxon>Ecdysozoa</taxon>
        <taxon>Nematoda</taxon>
        <taxon>Chromadorea</taxon>
        <taxon>Rhabditida</taxon>
        <taxon>Rhabditina</taxon>
        <taxon>Rhabditomorpha</taxon>
        <taxon>Strongyloidea</taxon>
        <taxon>Ancylostomatidae</taxon>
        <taxon>Ancylostomatinae</taxon>
        <taxon>Ancylostoma</taxon>
    </lineage>
</organism>
<proteinExistence type="predicted"/>
<comment type="caution">
    <text evidence="2">The sequence shown here is derived from an EMBL/GenBank/DDBJ whole genome shotgun (WGS) entry which is preliminary data.</text>
</comment>
<keyword evidence="1" id="KW-0732">Signal</keyword>
<gene>
    <name evidence="2" type="ORF">ANCCAN_06970</name>
</gene>
<evidence type="ECO:0000313" key="2">
    <source>
        <dbReference type="EMBL" id="RCN46930.1"/>
    </source>
</evidence>
<dbReference type="Proteomes" id="UP000252519">
    <property type="component" value="Unassembled WGS sequence"/>
</dbReference>
<dbReference type="EMBL" id="JOJR01000070">
    <property type="protein sequence ID" value="RCN46930.1"/>
    <property type="molecule type" value="Genomic_DNA"/>
</dbReference>
<name>A0A368GV91_ANCCA</name>
<evidence type="ECO:0000256" key="1">
    <source>
        <dbReference type="SAM" id="SignalP"/>
    </source>
</evidence>
<protein>
    <submittedName>
        <fullName evidence="2">Uncharacterized protein</fullName>
    </submittedName>
</protein>
<sequence>MCCISVFGKLLAFFCVLTNLSSARILDDGNYRGQLETWGTATLDQTSVDGSNSNKIEIEETSGNVHSSTEKGKIRVSSSPIFSEPFESREDKRISLVVDRSLTTPMRKPTAGQIGGHFESLLVFLLLLSRESANLKPFRLCFH</sequence>